<dbReference type="PANTHER" id="PTHR30250:SF11">
    <property type="entry name" value="O-ANTIGEN TRANSPORTER-RELATED"/>
    <property type="match status" value="1"/>
</dbReference>
<accession>W2C4K5</accession>
<keyword evidence="3 6" id="KW-0812">Transmembrane</keyword>
<feature type="transmembrane region" description="Helical" evidence="6">
    <location>
        <begin position="130"/>
        <end position="153"/>
    </location>
</feature>
<feature type="transmembrane region" description="Helical" evidence="6">
    <location>
        <begin position="76"/>
        <end position="97"/>
    </location>
</feature>
<name>W2C4K5_9BACT</name>
<dbReference type="PATRIC" id="fig|1411148.3.peg.1021"/>
<evidence type="ECO:0000256" key="1">
    <source>
        <dbReference type="ARBA" id="ARBA00004651"/>
    </source>
</evidence>
<comment type="subcellular location">
    <subcellularLocation>
        <location evidence="1">Cell membrane</location>
        <topology evidence="1">Multi-pass membrane protein</topology>
    </subcellularLocation>
</comment>
<dbReference type="EMBL" id="AYUF01000423">
    <property type="protein sequence ID" value="ETK01998.1"/>
    <property type="molecule type" value="Genomic_DNA"/>
</dbReference>
<reference evidence="7 8" key="1">
    <citation type="submission" date="2013-11" db="EMBL/GenBank/DDBJ databases">
        <title>Single cell genomics of uncultured Tannerella BU063 (oral taxon 286).</title>
        <authorList>
            <person name="Beall C.J."/>
            <person name="Campbell A.G."/>
            <person name="Griffen A.L."/>
            <person name="Podar M."/>
            <person name="Leys E.J."/>
        </authorList>
    </citation>
    <scope>NUCLEOTIDE SEQUENCE [LARGE SCALE GENOMIC DNA]</scope>
    <source>
        <strain evidence="7">Cell 2</strain>
    </source>
</reference>
<feature type="transmembrane region" description="Helical" evidence="6">
    <location>
        <begin position="103"/>
        <end position="123"/>
    </location>
</feature>
<comment type="caution">
    <text evidence="7">The sequence shown here is derived from an EMBL/GenBank/DDBJ whole genome shotgun (WGS) entry which is preliminary data.</text>
</comment>
<evidence type="ECO:0000256" key="2">
    <source>
        <dbReference type="ARBA" id="ARBA00022475"/>
    </source>
</evidence>
<dbReference type="PANTHER" id="PTHR30250">
    <property type="entry name" value="PST FAMILY PREDICTED COLANIC ACID TRANSPORTER"/>
    <property type="match status" value="1"/>
</dbReference>
<feature type="transmembrane region" description="Helical" evidence="6">
    <location>
        <begin position="316"/>
        <end position="336"/>
    </location>
</feature>
<keyword evidence="5 6" id="KW-0472">Membrane</keyword>
<evidence type="ECO:0000313" key="7">
    <source>
        <dbReference type="EMBL" id="ETK01998.1"/>
    </source>
</evidence>
<organism evidence="7 8">
    <name type="scientific">Tannerella sp. oral taxon BU063 isolate Cell 2</name>
    <dbReference type="NCBI Taxonomy" id="1411148"/>
    <lineage>
        <taxon>Bacteria</taxon>
        <taxon>Pseudomonadati</taxon>
        <taxon>Bacteroidota</taxon>
        <taxon>Bacteroidia</taxon>
        <taxon>Bacteroidales</taxon>
        <taxon>Tannerellaceae</taxon>
        <taxon>Tannerella</taxon>
    </lineage>
</organism>
<keyword evidence="4 6" id="KW-1133">Transmembrane helix</keyword>
<sequence length="423" mass="45258">MLRKILATVGTRYVIAALNLALMLINSRVLGRHDMGVAGVVFASANVAVMLASVLCGNTIVYFMRSKRLSVVASAAYLWALVGSGMACGAMAAVGMLPTGLGGVVFGLAVLLSLVNVHLRVLLGWDRIRAFNAVFLVQGAGLFFVLLGLYYVAGLKNLGGYMRGLFLTNLAAWAVSLVLLLRGVTRPKGGLSVKSWLRDTGEMFRYGLWSSVDNLAENLSARLNYFFLQRFGGYGSVGLLDVGTRVSESLWHVSHGVSFIAYSEITRATEAERRRLTAVRLLGPTVAVLAVAMGAVLCIPEWVYTEVLFTQEFAGIRDVIAGLSVGIVAFGGNRILSHYFIGTGRVRVSAACSLVGLVLLCASAAVLVPRWGVTGAAVASSVAYVGMLTFSVVVFLRITGTKVMELLPDPVSIVRQIRARRQD</sequence>
<feature type="transmembrane region" description="Helical" evidence="6">
    <location>
        <begin position="374"/>
        <end position="396"/>
    </location>
</feature>
<dbReference type="Proteomes" id="UP000018837">
    <property type="component" value="Unassembled WGS sequence"/>
</dbReference>
<evidence type="ECO:0000313" key="8">
    <source>
        <dbReference type="Proteomes" id="UP000018837"/>
    </source>
</evidence>
<proteinExistence type="predicted"/>
<evidence type="ECO:0000256" key="3">
    <source>
        <dbReference type="ARBA" id="ARBA00022692"/>
    </source>
</evidence>
<feature type="transmembrane region" description="Helical" evidence="6">
    <location>
        <begin position="37"/>
        <end position="64"/>
    </location>
</feature>
<keyword evidence="2" id="KW-1003">Cell membrane</keyword>
<protein>
    <submittedName>
        <fullName evidence="7">Polysaccharide biosynthesis protein</fullName>
    </submittedName>
</protein>
<evidence type="ECO:0000256" key="5">
    <source>
        <dbReference type="ARBA" id="ARBA00023136"/>
    </source>
</evidence>
<dbReference type="AlphaFoldDB" id="W2C4K5"/>
<feature type="transmembrane region" description="Helical" evidence="6">
    <location>
        <begin position="348"/>
        <end position="368"/>
    </location>
</feature>
<feature type="transmembrane region" description="Helical" evidence="6">
    <location>
        <begin position="12"/>
        <end position="31"/>
    </location>
</feature>
<gene>
    <name evidence="7" type="ORF">N425_06775</name>
</gene>
<dbReference type="InterPro" id="IPR050833">
    <property type="entry name" value="Poly_Biosynth_Transport"/>
</dbReference>
<feature type="transmembrane region" description="Helical" evidence="6">
    <location>
        <begin position="281"/>
        <end position="304"/>
    </location>
</feature>
<dbReference type="GO" id="GO:0005886">
    <property type="term" value="C:plasma membrane"/>
    <property type="evidence" value="ECO:0007669"/>
    <property type="project" value="UniProtKB-SubCell"/>
</dbReference>
<feature type="transmembrane region" description="Helical" evidence="6">
    <location>
        <begin position="165"/>
        <end position="184"/>
    </location>
</feature>
<evidence type="ECO:0000256" key="4">
    <source>
        <dbReference type="ARBA" id="ARBA00022989"/>
    </source>
</evidence>
<evidence type="ECO:0000256" key="6">
    <source>
        <dbReference type="SAM" id="Phobius"/>
    </source>
</evidence>